<keyword evidence="5 12" id="KW-0812">Transmembrane</keyword>
<evidence type="ECO:0000256" key="1">
    <source>
        <dbReference type="ARBA" id="ARBA00004610"/>
    </source>
</evidence>
<gene>
    <name evidence="12" type="primary">inx</name>
    <name evidence="13" type="ORF">O3M35_009084</name>
</gene>
<dbReference type="GO" id="GO:0007602">
    <property type="term" value="P:phototransduction"/>
    <property type="evidence" value="ECO:0007669"/>
    <property type="project" value="TreeGrafter"/>
</dbReference>
<keyword evidence="8 12" id="KW-1133">Transmembrane helix</keyword>
<keyword evidence="9 12" id="KW-0406">Ion transport</keyword>
<dbReference type="GO" id="GO:0005921">
    <property type="term" value="C:gap junction"/>
    <property type="evidence" value="ECO:0007669"/>
    <property type="project" value="UniProtKB-SubCell"/>
</dbReference>
<evidence type="ECO:0000256" key="9">
    <source>
        <dbReference type="ARBA" id="ARBA00023065"/>
    </source>
</evidence>
<keyword evidence="3 12" id="KW-0813">Transport</keyword>
<evidence type="ECO:0000256" key="10">
    <source>
        <dbReference type="ARBA" id="ARBA00023136"/>
    </source>
</evidence>
<evidence type="ECO:0000256" key="7">
    <source>
        <dbReference type="ARBA" id="ARBA00022949"/>
    </source>
</evidence>
<comment type="caution">
    <text evidence="13">The sequence shown here is derived from an EMBL/GenBank/DDBJ whole genome shotgun (WGS) entry which is preliminary data.</text>
</comment>
<evidence type="ECO:0000256" key="3">
    <source>
        <dbReference type="ARBA" id="ARBA00022448"/>
    </source>
</evidence>
<reference evidence="13 14" key="1">
    <citation type="submission" date="2022-12" db="EMBL/GenBank/DDBJ databases">
        <title>Chromosome-level genome assembly of true bugs.</title>
        <authorList>
            <person name="Ma L."/>
            <person name="Li H."/>
        </authorList>
    </citation>
    <scope>NUCLEOTIDE SEQUENCE [LARGE SCALE GENOMIC DNA]</scope>
    <source>
        <strain evidence="13">Lab_2022b</strain>
    </source>
</reference>
<protein>
    <recommendedName>
        <fullName evidence="12">Innexin</fullName>
    </recommendedName>
</protein>
<comment type="caution">
    <text evidence="12">Lacks conserved residue(s) required for the propagation of feature annotation.</text>
</comment>
<sequence>MIGDLLWRKAEDDTIALILSKLYFGDLETIKKKSSNEITQPPCTSDIKEKNLLSVVKLIKFRIKHNYNRKWTLGLLRSEIINCINIFIQIHLTNRFLGDNFYKLGLIDYNDLEKIFPLSSKCIFYRYGPSGTIEKYDALCYLTMNKANIVIFHFLWYAYIIVAILSFLNIIWRLLQYTLYRFDWFTRYIFGESAHSHDTGWFTKLTYYDWLFLKYFESNLSPIHFNCIIVHVIHSDKLIIHKKSLEDIDDTAESSIN</sequence>
<evidence type="ECO:0000256" key="5">
    <source>
        <dbReference type="ARBA" id="ARBA00022692"/>
    </source>
</evidence>
<evidence type="ECO:0000256" key="4">
    <source>
        <dbReference type="ARBA" id="ARBA00022475"/>
    </source>
</evidence>
<dbReference type="InterPro" id="IPR000990">
    <property type="entry name" value="Innexin"/>
</dbReference>
<dbReference type="Proteomes" id="UP001461498">
    <property type="component" value="Unassembled WGS sequence"/>
</dbReference>
<keyword evidence="6" id="KW-0303">Gap junction</keyword>
<dbReference type="AlphaFoldDB" id="A0AAW1D315"/>
<keyword evidence="14" id="KW-1185">Reference proteome</keyword>
<keyword evidence="11 12" id="KW-0407">Ion channel</keyword>
<dbReference type="PROSITE" id="PS51013">
    <property type="entry name" value="PANNEXIN"/>
    <property type="match status" value="1"/>
</dbReference>
<organism evidence="13 14">
    <name type="scientific">Rhynocoris fuscipes</name>
    <dbReference type="NCBI Taxonomy" id="488301"/>
    <lineage>
        <taxon>Eukaryota</taxon>
        <taxon>Metazoa</taxon>
        <taxon>Ecdysozoa</taxon>
        <taxon>Arthropoda</taxon>
        <taxon>Hexapoda</taxon>
        <taxon>Insecta</taxon>
        <taxon>Pterygota</taxon>
        <taxon>Neoptera</taxon>
        <taxon>Paraneoptera</taxon>
        <taxon>Hemiptera</taxon>
        <taxon>Heteroptera</taxon>
        <taxon>Panheteroptera</taxon>
        <taxon>Cimicomorpha</taxon>
        <taxon>Reduviidae</taxon>
        <taxon>Harpactorinae</taxon>
        <taxon>Harpactorini</taxon>
        <taxon>Rhynocoris</taxon>
    </lineage>
</organism>
<proteinExistence type="inferred from homology"/>
<evidence type="ECO:0000313" key="13">
    <source>
        <dbReference type="EMBL" id="KAK9504917.1"/>
    </source>
</evidence>
<evidence type="ECO:0000256" key="2">
    <source>
        <dbReference type="ARBA" id="ARBA00004651"/>
    </source>
</evidence>
<comment type="similarity">
    <text evidence="12">Belongs to the pannexin family.</text>
</comment>
<dbReference type="GO" id="GO:0005886">
    <property type="term" value="C:plasma membrane"/>
    <property type="evidence" value="ECO:0007669"/>
    <property type="project" value="UniProtKB-SubCell"/>
</dbReference>
<accession>A0AAW1D315</accession>
<dbReference type="PANTHER" id="PTHR11893">
    <property type="entry name" value="INNEXIN"/>
    <property type="match status" value="1"/>
</dbReference>
<keyword evidence="10 12" id="KW-0472">Membrane</keyword>
<dbReference type="Pfam" id="PF00876">
    <property type="entry name" value="Innexin"/>
    <property type="match status" value="1"/>
</dbReference>
<evidence type="ECO:0000256" key="11">
    <source>
        <dbReference type="ARBA" id="ARBA00023303"/>
    </source>
</evidence>
<dbReference type="PANTHER" id="PTHR11893:SF38">
    <property type="entry name" value="INNEXIN INX7"/>
    <property type="match status" value="1"/>
</dbReference>
<keyword evidence="4" id="KW-1003">Cell membrane</keyword>
<dbReference type="GO" id="GO:0034220">
    <property type="term" value="P:monoatomic ion transmembrane transport"/>
    <property type="evidence" value="ECO:0007669"/>
    <property type="project" value="UniProtKB-KW"/>
</dbReference>
<dbReference type="GO" id="GO:0005243">
    <property type="term" value="F:gap junction channel activity"/>
    <property type="evidence" value="ECO:0007669"/>
    <property type="project" value="TreeGrafter"/>
</dbReference>
<evidence type="ECO:0000256" key="8">
    <source>
        <dbReference type="ARBA" id="ARBA00022989"/>
    </source>
</evidence>
<comment type="subcellular location">
    <subcellularLocation>
        <location evidence="1">Cell junction</location>
        <location evidence="1">Gap junction</location>
    </subcellularLocation>
    <subcellularLocation>
        <location evidence="2 12">Cell membrane</location>
        <topology evidence="2 12">Multi-pass membrane protein</topology>
    </subcellularLocation>
</comment>
<keyword evidence="7" id="KW-0965">Cell junction</keyword>
<evidence type="ECO:0000313" key="14">
    <source>
        <dbReference type="Proteomes" id="UP001461498"/>
    </source>
</evidence>
<feature type="transmembrane region" description="Helical" evidence="12">
    <location>
        <begin position="154"/>
        <end position="175"/>
    </location>
</feature>
<evidence type="ECO:0000256" key="6">
    <source>
        <dbReference type="ARBA" id="ARBA00022868"/>
    </source>
</evidence>
<evidence type="ECO:0000256" key="12">
    <source>
        <dbReference type="RuleBase" id="RU010713"/>
    </source>
</evidence>
<name>A0AAW1D315_9HEMI</name>
<dbReference type="EMBL" id="JAPXFL010000006">
    <property type="protein sequence ID" value="KAK9504917.1"/>
    <property type="molecule type" value="Genomic_DNA"/>
</dbReference>
<comment type="function">
    <text evidence="12">Structural component of the gap junctions.</text>
</comment>